<sequence length="355" mass="38955">MTLGVPSVSLGDLDKRSREIFRAIVESYLDTGEPVGSRNLSRLPGIQLSPASIRNVMSDLEHAGLLYSPHTSAGRMPTEGGLRFFVDALLEVGDLTREERDQIDIQVKAARSERTSEQLLTEASQMLSGLSRGAGVVFSHKADVRLRHVEFVRIEPLKALVVLVGDDGSVENRIVDLPPGLPQTALIEASNYLTSLIRGRTLAEARRELEAQRDRHQKELDELTAKLVEAGIATRSGVVDAAGSLIVRGRSNLLSHLEAEQDLERIRLLFDDLENKRDLIQLLAAAEGGDGVRIFIGSENKLFSLSGSSIVVSPFRDQDDRIIGVLGVIGPTRLNYARIIPMVDYTARLVGRLLR</sequence>
<dbReference type="InterPro" id="IPR036388">
    <property type="entry name" value="WH-like_DNA-bd_sf"/>
</dbReference>
<feature type="domain" description="Heat-inducible transcription repressor HrcA C-terminal" evidence="7">
    <location>
        <begin position="117"/>
        <end position="340"/>
    </location>
</feature>
<dbReference type="EMBL" id="OBML01000003">
    <property type="protein sequence ID" value="SOC00902.1"/>
    <property type="molecule type" value="Genomic_DNA"/>
</dbReference>
<comment type="similarity">
    <text evidence="5">Belongs to the HrcA family.</text>
</comment>
<evidence type="ECO:0000259" key="7">
    <source>
        <dbReference type="Pfam" id="PF01628"/>
    </source>
</evidence>
<accession>A0A285S2W0</accession>
<evidence type="ECO:0000256" key="4">
    <source>
        <dbReference type="ARBA" id="ARBA00023163"/>
    </source>
</evidence>
<reference evidence="8 9" key="1">
    <citation type="submission" date="2017-08" db="EMBL/GenBank/DDBJ databases">
        <authorList>
            <person name="de Groot N.N."/>
        </authorList>
    </citation>
    <scope>NUCLEOTIDE SEQUENCE [LARGE SCALE GENOMIC DNA]</scope>
    <source>
        <strain evidence="8 9">USBA 352</strain>
    </source>
</reference>
<keyword evidence="2 5" id="KW-0805">Transcription regulation</keyword>
<keyword evidence="3 5" id="KW-0346">Stress response</keyword>
<proteinExistence type="inferred from homology"/>
<dbReference type="PANTHER" id="PTHR34824">
    <property type="entry name" value="HEAT-INDUCIBLE TRANSCRIPTION REPRESSOR HRCA"/>
    <property type="match status" value="1"/>
</dbReference>
<feature type="coiled-coil region" evidence="6">
    <location>
        <begin position="199"/>
        <end position="276"/>
    </location>
</feature>
<protein>
    <recommendedName>
        <fullName evidence="5">Heat-inducible transcription repressor HrcA</fullName>
    </recommendedName>
</protein>
<dbReference type="Proteomes" id="UP000219331">
    <property type="component" value="Unassembled WGS sequence"/>
</dbReference>
<dbReference type="AlphaFoldDB" id="A0A285S2W0"/>
<dbReference type="PIRSF" id="PIRSF005485">
    <property type="entry name" value="HrcA"/>
    <property type="match status" value="1"/>
</dbReference>
<evidence type="ECO:0000313" key="9">
    <source>
        <dbReference type="Proteomes" id="UP000219331"/>
    </source>
</evidence>
<organism evidence="8 9">
    <name type="scientific">Stappia indica</name>
    <dbReference type="NCBI Taxonomy" id="538381"/>
    <lineage>
        <taxon>Bacteria</taxon>
        <taxon>Pseudomonadati</taxon>
        <taxon>Pseudomonadota</taxon>
        <taxon>Alphaproteobacteria</taxon>
        <taxon>Hyphomicrobiales</taxon>
        <taxon>Stappiaceae</taxon>
        <taxon>Stappia</taxon>
    </lineage>
</organism>
<keyword evidence="1 5" id="KW-0678">Repressor</keyword>
<dbReference type="NCBIfam" id="TIGR00331">
    <property type="entry name" value="hrcA"/>
    <property type="match status" value="1"/>
</dbReference>
<evidence type="ECO:0000256" key="3">
    <source>
        <dbReference type="ARBA" id="ARBA00023016"/>
    </source>
</evidence>
<dbReference type="InterPro" id="IPR002571">
    <property type="entry name" value="HrcA"/>
</dbReference>
<keyword evidence="6" id="KW-0175">Coiled coil</keyword>
<gene>
    <name evidence="5" type="primary">hrcA</name>
    <name evidence="8" type="ORF">SAMN05421512_103395</name>
</gene>
<dbReference type="PANTHER" id="PTHR34824:SF1">
    <property type="entry name" value="HEAT-INDUCIBLE TRANSCRIPTION REPRESSOR HRCA"/>
    <property type="match status" value="1"/>
</dbReference>
<evidence type="ECO:0000313" key="8">
    <source>
        <dbReference type="EMBL" id="SOC00902.1"/>
    </source>
</evidence>
<dbReference type="InterPro" id="IPR029016">
    <property type="entry name" value="GAF-like_dom_sf"/>
</dbReference>
<dbReference type="InterPro" id="IPR021153">
    <property type="entry name" value="HrcA_C"/>
</dbReference>
<dbReference type="InterPro" id="IPR036390">
    <property type="entry name" value="WH_DNA-bd_sf"/>
</dbReference>
<dbReference type="SUPFAM" id="SSF55781">
    <property type="entry name" value="GAF domain-like"/>
    <property type="match status" value="1"/>
</dbReference>
<dbReference type="RefSeq" id="WP_244297410.1">
    <property type="nucleotide sequence ID" value="NZ_OBML01000003.1"/>
</dbReference>
<evidence type="ECO:0000256" key="2">
    <source>
        <dbReference type="ARBA" id="ARBA00023015"/>
    </source>
</evidence>
<comment type="function">
    <text evidence="5">Negative regulator of class I heat shock genes (grpE-dnaK-dnaJ and groELS operons). Prevents heat-shock induction of these operons.</text>
</comment>
<dbReference type="GO" id="GO:0045892">
    <property type="term" value="P:negative regulation of DNA-templated transcription"/>
    <property type="evidence" value="ECO:0007669"/>
    <property type="project" value="UniProtKB-UniRule"/>
</dbReference>
<dbReference type="Gene3D" id="1.10.10.10">
    <property type="entry name" value="Winged helix-like DNA-binding domain superfamily/Winged helix DNA-binding domain"/>
    <property type="match status" value="1"/>
</dbReference>
<evidence type="ECO:0000256" key="6">
    <source>
        <dbReference type="SAM" id="Coils"/>
    </source>
</evidence>
<dbReference type="STRING" id="538381.GCA_001696535_04506"/>
<dbReference type="SUPFAM" id="SSF46785">
    <property type="entry name" value="Winged helix' DNA-binding domain"/>
    <property type="match status" value="1"/>
</dbReference>
<dbReference type="Gene3D" id="3.30.450.40">
    <property type="match status" value="1"/>
</dbReference>
<keyword evidence="9" id="KW-1185">Reference proteome</keyword>
<dbReference type="HAMAP" id="MF_00081">
    <property type="entry name" value="HrcA"/>
    <property type="match status" value="1"/>
</dbReference>
<evidence type="ECO:0000256" key="5">
    <source>
        <dbReference type="HAMAP-Rule" id="MF_00081"/>
    </source>
</evidence>
<dbReference type="GO" id="GO:0003677">
    <property type="term" value="F:DNA binding"/>
    <property type="evidence" value="ECO:0007669"/>
    <property type="project" value="InterPro"/>
</dbReference>
<keyword evidence="4 5" id="KW-0804">Transcription</keyword>
<evidence type="ECO:0000256" key="1">
    <source>
        <dbReference type="ARBA" id="ARBA00022491"/>
    </source>
</evidence>
<dbReference type="Pfam" id="PF01628">
    <property type="entry name" value="HrcA"/>
    <property type="match status" value="1"/>
</dbReference>
<name>A0A285S2W0_9HYPH</name>